<evidence type="ECO:0000313" key="2">
    <source>
        <dbReference type="EMBL" id="KCV70611.1"/>
    </source>
</evidence>
<dbReference type="EMBL" id="KB932204">
    <property type="protein sequence ID" value="KCV70611.1"/>
    <property type="molecule type" value="Genomic_DNA"/>
</dbReference>
<evidence type="ECO:0000256" key="1">
    <source>
        <dbReference type="SAM" id="MobiDB-lite"/>
    </source>
</evidence>
<dbReference type="OrthoDB" id="5578174at2759"/>
<feature type="compositionally biased region" description="Low complexity" evidence="1">
    <location>
        <begin position="510"/>
        <end position="531"/>
    </location>
</feature>
<dbReference type="AlphaFoldDB" id="A0A058Z940"/>
<feature type="region of interest" description="Disordered" evidence="1">
    <location>
        <begin position="137"/>
        <end position="172"/>
    </location>
</feature>
<evidence type="ECO:0000313" key="3">
    <source>
        <dbReference type="Proteomes" id="UP000030693"/>
    </source>
</evidence>
<sequence length="572" mass="64446">MLSALSRLSAPGLAPMAALRPVALAIAPRAAYSKSSKDPSPKTPVDVVYEGQAPLRLRRSHIIHKDFRILDDKTMRRIIKTQNLEPEPLQNDSFFFTEMDQKEVLIPERVPSLSIHRSSSIYPALDALLNNRLVDEKRRRKAQESKKLAKSNSSHRRRGNSNDGNTTSEAFIPLEPGVYTQGEYSSMGGTGLGFGSKALENGDFESWRERRFITQRTADRARQIATKQVLAKYGLTEAALELPAGAGPAAAVHVNKLQREIAAVARPMYTWNPKRKLSRSDMYSLRALHNQDPGQYNVMNLSLIYGISVEAVRRILRSRFERRVDLNRYHNTIVRENVDEDRLDAHLAEENRHLLAANELSRRLEMDPRFSHADQPSDDEQEGTPEQVVSVLHDLRSSLTDLEHTHRLSYTSPTIRSIQTSPGEFIAFPKDYHPDQYPERRFGCVVGPANLTPPRPGIEDSGLSSESRALPHPLLRANRRRSQLYSKQGEALPMAQWPIGVRVPRRRPGVDAPAPEDGQPAAPKNAQPAAPLETSHASWRQSETGRQSRPKQRHRPSSHYRPRGNAKTPDRK</sequence>
<dbReference type="PANTHER" id="PTHR13475:SF3">
    <property type="entry name" value="NEUGRIN"/>
    <property type="match status" value="1"/>
</dbReference>
<dbReference type="Proteomes" id="UP000030693">
    <property type="component" value="Unassembled WGS sequence"/>
</dbReference>
<feature type="region of interest" description="Disordered" evidence="1">
    <location>
        <begin position="453"/>
        <end position="477"/>
    </location>
</feature>
<proteinExistence type="predicted"/>
<dbReference type="RefSeq" id="XP_009495127.1">
    <property type="nucleotide sequence ID" value="XM_009496852.1"/>
</dbReference>
<feature type="compositionally biased region" description="Basic and acidic residues" evidence="1">
    <location>
        <begin position="137"/>
        <end position="147"/>
    </location>
</feature>
<dbReference type="GeneID" id="20527693"/>
<feature type="compositionally biased region" description="Polar residues" evidence="1">
    <location>
        <begin position="535"/>
        <end position="547"/>
    </location>
</feature>
<feature type="region of interest" description="Disordered" evidence="1">
    <location>
        <begin position="496"/>
        <end position="572"/>
    </location>
</feature>
<reference evidence="2" key="1">
    <citation type="submission" date="2013-04" db="EMBL/GenBank/DDBJ databases">
        <title>The Genome Sequence of Fonticula alba ATCC 38817.</title>
        <authorList>
            <consortium name="The Broad Institute Genomics Platform"/>
            <person name="Russ C."/>
            <person name="Cuomo C."/>
            <person name="Burger G."/>
            <person name="Gray M.W."/>
            <person name="Holland P.W.H."/>
            <person name="King N."/>
            <person name="Lang F.B.F."/>
            <person name="Roger A.J."/>
            <person name="Ruiz-Trillo I."/>
            <person name="Brown M."/>
            <person name="Walker B."/>
            <person name="Young S."/>
            <person name="Zeng Q."/>
            <person name="Gargeya S."/>
            <person name="Fitzgerald M."/>
            <person name="Haas B."/>
            <person name="Abouelleil A."/>
            <person name="Allen A.W."/>
            <person name="Alvarado L."/>
            <person name="Arachchi H.M."/>
            <person name="Berlin A.M."/>
            <person name="Chapman S.B."/>
            <person name="Gainer-Dewar J."/>
            <person name="Goldberg J."/>
            <person name="Griggs A."/>
            <person name="Gujja S."/>
            <person name="Hansen M."/>
            <person name="Howarth C."/>
            <person name="Imamovic A."/>
            <person name="Ireland A."/>
            <person name="Larimer J."/>
            <person name="McCowan C."/>
            <person name="Murphy C."/>
            <person name="Pearson M."/>
            <person name="Poon T.W."/>
            <person name="Priest M."/>
            <person name="Roberts A."/>
            <person name="Saif S."/>
            <person name="Shea T."/>
            <person name="Sisk P."/>
            <person name="Sykes S."/>
            <person name="Wortman J."/>
            <person name="Nusbaum C."/>
            <person name="Birren B."/>
        </authorList>
    </citation>
    <scope>NUCLEOTIDE SEQUENCE [LARGE SCALE GENOMIC DNA]</scope>
    <source>
        <strain evidence="2">ATCC 38817</strain>
    </source>
</reference>
<feature type="compositionally biased region" description="Basic residues" evidence="1">
    <location>
        <begin position="548"/>
        <end position="564"/>
    </location>
</feature>
<keyword evidence="3" id="KW-1185">Reference proteome</keyword>
<organism evidence="2">
    <name type="scientific">Fonticula alba</name>
    <name type="common">Slime mold</name>
    <dbReference type="NCBI Taxonomy" id="691883"/>
    <lineage>
        <taxon>Eukaryota</taxon>
        <taxon>Rotosphaerida</taxon>
        <taxon>Fonticulaceae</taxon>
        <taxon>Fonticula</taxon>
    </lineage>
</organism>
<accession>A0A058Z940</accession>
<gene>
    <name evidence="2" type="ORF">H696_02968</name>
</gene>
<dbReference type="InterPro" id="IPR010487">
    <property type="entry name" value="NGRN/Rrg9"/>
</dbReference>
<name>A0A058Z940_FONAL</name>
<protein>
    <submittedName>
        <fullName evidence="2">Uncharacterized protein</fullName>
    </submittedName>
</protein>
<dbReference type="PANTHER" id="PTHR13475">
    <property type="entry name" value="NEUGRIN"/>
    <property type="match status" value="1"/>
</dbReference>